<dbReference type="Proteomes" id="UP000243528">
    <property type="component" value="Unassembled WGS sequence"/>
</dbReference>
<dbReference type="EMBL" id="PYGE01000035">
    <property type="protein sequence ID" value="PSK91405.1"/>
    <property type="molecule type" value="Genomic_DNA"/>
</dbReference>
<dbReference type="AlphaFoldDB" id="A0A2P8D2F7"/>
<protein>
    <submittedName>
        <fullName evidence="2">Uncharacterized protein</fullName>
    </submittedName>
</protein>
<proteinExistence type="predicted"/>
<feature type="compositionally biased region" description="Basic and acidic residues" evidence="1">
    <location>
        <begin position="232"/>
        <end position="241"/>
    </location>
</feature>
<evidence type="ECO:0000313" key="2">
    <source>
        <dbReference type="EMBL" id="PSK91405.1"/>
    </source>
</evidence>
<evidence type="ECO:0000256" key="1">
    <source>
        <dbReference type="SAM" id="MobiDB-lite"/>
    </source>
</evidence>
<accession>A0A2P8D2F7</accession>
<dbReference type="OrthoDB" id="3383452at2"/>
<evidence type="ECO:0000313" key="3">
    <source>
        <dbReference type="Proteomes" id="UP000243528"/>
    </source>
</evidence>
<name>A0A2P8D2F7_9ACTN</name>
<comment type="caution">
    <text evidence="2">The sequence shown here is derived from an EMBL/GenBank/DDBJ whole genome shotgun (WGS) entry which is preliminary data.</text>
</comment>
<feature type="region of interest" description="Disordered" evidence="1">
    <location>
        <begin position="182"/>
        <end position="258"/>
    </location>
</feature>
<reference evidence="2 3" key="1">
    <citation type="submission" date="2018-03" db="EMBL/GenBank/DDBJ databases">
        <title>Genomic Encyclopedia of Archaeal and Bacterial Type Strains, Phase II (KMG-II): from individual species to whole genera.</title>
        <authorList>
            <person name="Goeker M."/>
        </authorList>
    </citation>
    <scope>NUCLEOTIDE SEQUENCE [LARGE SCALE GENOMIC DNA]</scope>
    <source>
        <strain evidence="2 3">DSM 45211</strain>
    </source>
</reference>
<gene>
    <name evidence="2" type="ORF">CLV30_1357</name>
</gene>
<organism evidence="2 3">
    <name type="scientific">Haloactinopolyspora alba</name>
    <dbReference type="NCBI Taxonomy" id="648780"/>
    <lineage>
        <taxon>Bacteria</taxon>
        <taxon>Bacillati</taxon>
        <taxon>Actinomycetota</taxon>
        <taxon>Actinomycetes</taxon>
        <taxon>Jiangellales</taxon>
        <taxon>Jiangellaceae</taxon>
        <taxon>Haloactinopolyspora</taxon>
    </lineage>
</organism>
<sequence>MVHSSRTIDPTDTQDDRVAALSLTAAYTYAYLPTVLDDEGRAKDQPAVFNGHLWPLRADAHPTAAMADDLAELESAGLLCRYVVEGHEYVHDPEWKRRQKIDRPERSALPRCPVHHSPLDDFAASLGRVPGQVGTALGDAASRFDAARVGDAVSRLVETATFPVDPGKAADYGQRIRDVFSGGEAGAGAERRSDTSGAGDDAGTDEEDIRVERAAEPASEPASGTEAQPDAGGERTDERSGSPDPGVWSDVSDDPTRN</sequence>
<dbReference type="RefSeq" id="WP_106540071.1">
    <property type="nucleotide sequence ID" value="NZ_ML142905.1"/>
</dbReference>
<keyword evidence="3" id="KW-1185">Reference proteome</keyword>